<feature type="compositionally biased region" description="Basic residues" evidence="1">
    <location>
        <begin position="17"/>
        <end position="26"/>
    </location>
</feature>
<dbReference type="RefSeq" id="XP_013345103.1">
    <property type="nucleotide sequence ID" value="XM_013489649.1"/>
</dbReference>
<dbReference type="Proteomes" id="UP000030641">
    <property type="component" value="Unassembled WGS sequence"/>
</dbReference>
<name>A0A074YF47_AURSE</name>
<keyword evidence="3" id="KW-1185">Reference proteome</keyword>
<proteinExistence type="predicted"/>
<reference evidence="2 3" key="1">
    <citation type="journal article" date="2014" name="BMC Genomics">
        <title>Genome sequencing of four Aureobasidium pullulans varieties: biotechnological potential, stress tolerance, and description of new species.</title>
        <authorList>
            <person name="Gostin Ar C."/>
            <person name="Ohm R.A."/>
            <person name="Kogej T."/>
            <person name="Sonjak S."/>
            <person name="Turk M."/>
            <person name="Zajc J."/>
            <person name="Zalar P."/>
            <person name="Grube M."/>
            <person name="Sun H."/>
            <person name="Han J."/>
            <person name="Sharma A."/>
            <person name="Chiniquy J."/>
            <person name="Ngan C.Y."/>
            <person name="Lipzen A."/>
            <person name="Barry K."/>
            <person name="Grigoriev I.V."/>
            <person name="Gunde-Cimerman N."/>
        </authorList>
    </citation>
    <scope>NUCLEOTIDE SEQUENCE [LARGE SCALE GENOMIC DNA]</scope>
    <source>
        <strain evidence="2 3">EXF-2481</strain>
    </source>
</reference>
<organism evidence="2 3">
    <name type="scientific">Aureobasidium subglaciale (strain EXF-2481)</name>
    <name type="common">Aureobasidium pullulans var. subglaciale</name>
    <dbReference type="NCBI Taxonomy" id="1043005"/>
    <lineage>
        <taxon>Eukaryota</taxon>
        <taxon>Fungi</taxon>
        <taxon>Dikarya</taxon>
        <taxon>Ascomycota</taxon>
        <taxon>Pezizomycotina</taxon>
        <taxon>Dothideomycetes</taxon>
        <taxon>Dothideomycetidae</taxon>
        <taxon>Dothideales</taxon>
        <taxon>Saccotheciaceae</taxon>
        <taxon>Aureobasidium</taxon>
    </lineage>
</organism>
<gene>
    <name evidence="2" type="ORF">AUEXF2481DRAFT_635781</name>
</gene>
<dbReference type="InParanoid" id="A0A074YF47"/>
<dbReference type="AlphaFoldDB" id="A0A074YF47"/>
<evidence type="ECO:0000313" key="2">
    <source>
        <dbReference type="EMBL" id="KEQ96375.1"/>
    </source>
</evidence>
<accession>A0A074YF47</accession>
<dbReference type="HOGENOM" id="CLU_2527087_0_0_1"/>
<evidence type="ECO:0000313" key="3">
    <source>
        <dbReference type="Proteomes" id="UP000030641"/>
    </source>
</evidence>
<feature type="compositionally biased region" description="Polar residues" evidence="1">
    <location>
        <begin position="1"/>
        <end position="11"/>
    </location>
</feature>
<dbReference type="EMBL" id="KL584756">
    <property type="protein sequence ID" value="KEQ96375.1"/>
    <property type="molecule type" value="Genomic_DNA"/>
</dbReference>
<protein>
    <submittedName>
        <fullName evidence="2">Uncharacterized protein</fullName>
    </submittedName>
</protein>
<sequence length="84" mass="9840">MVLHSSSTPYTWSKAKDIHKHHRSSRNKAQQDPQQDERQLPMTSKSKFKTQEKRNVHTRQKAISEDRSLEVKHVLNVGKHQVSI</sequence>
<dbReference type="GeneID" id="25369783"/>
<feature type="region of interest" description="Disordered" evidence="1">
    <location>
        <begin position="1"/>
        <end position="63"/>
    </location>
</feature>
<evidence type="ECO:0000256" key="1">
    <source>
        <dbReference type="SAM" id="MobiDB-lite"/>
    </source>
</evidence>